<protein>
    <submittedName>
        <fullName evidence="1">Uncharacterized protein</fullName>
    </submittedName>
</protein>
<dbReference type="HOGENOM" id="CLU_2674443_0_0_1"/>
<reference evidence="2" key="1">
    <citation type="journal article" date="2011" name="Nat. Genet.">
        <title>The Arabidopsis lyrata genome sequence and the basis of rapid genome size change.</title>
        <authorList>
            <person name="Hu T.T."/>
            <person name="Pattyn P."/>
            <person name="Bakker E.G."/>
            <person name="Cao J."/>
            <person name="Cheng J.-F."/>
            <person name="Clark R.M."/>
            <person name="Fahlgren N."/>
            <person name="Fawcett J.A."/>
            <person name="Grimwood J."/>
            <person name="Gundlach H."/>
            <person name="Haberer G."/>
            <person name="Hollister J.D."/>
            <person name="Ossowski S."/>
            <person name="Ottilar R.P."/>
            <person name="Salamov A.A."/>
            <person name="Schneeberger K."/>
            <person name="Spannagl M."/>
            <person name="Wang X."/>
            <person name="Yang L."/>
            <person name="Nasrallah M.E."/>
            <person name="Bergelson J."/>
            <person name="Carrington J.C."/>
            <person name="Gaut B.S."/>
            <person name="Schmutz J."/>
            <person name="Mayer K.F.X."/>
            <person name="Van de Peer Y."/>
            <person name="Grigoriev I.V."/>
            <person name="Nordborg M."/>
            <person name="Weigel D."/>
            <person name="Guo Y.-L."/>
        </authorList>
    </citation>
    <scope>NUCLEOTIDE SEQUENCE [LARGE SCALE GENOMIC DNA]</scope>
    <source>
        <strain evidence="2">cv. MN47</strain>
    </source>
</reference>
<dbReference type="EMBL" id="GL348714">
    <property type="protein sequence ID" value="EFH63142.1"/>
    <property type="molecule type" value="Genomic_DNA"/>
</dbReference>
<dbReference type="STRING" id="81972.D7KRF2"/>
<organism evidence="2">
    <name type="scientific">Arabidopsis lyrata subsp. lyrata</name>
    <name type="common">Lyre-leaved rock-cress</name>
    <dbReference type="NCBI Taxonomy" id="81972"/>
    <lineage>
        <taxon>Eukaryota</taxon>
        <taxon>Viridiplantae</taxon>
        <taxon>Streptophyta</taxon>
        <taxon>Embryophyta</taxon>
        <taxon>Tracheophyta</taxon>
        <taxon>Spermatophyta</taxon>
        <taxon>Magnoliopsida</taxon>
        <taxon>eudicotyledons</taxon>
        <taxon>Gunneridae</taxon>
        <taxon>Pentapetalae</taxon>
        <taxon>rosids</taxon>
        <taxon>malvids</taxon>
        <taxon>Brassicales</taxon>
        <taxon>Brassicaceae</taxon>
        <taxon>Camelineae</taxon>
        <taxon>Arabidopsis</taxon>
    </lineage>
</organism>
<accession>D7KRF2</accession>
<gene>
    <name evidence="1" type="ORF">ARALYDRAFT_894011</name>
</gene>
<keyword evidence="2" id="KW-1185">Reference proteome</keyword>
<dbReference type="Proteomes" id="UP000008694">
    <property type="component" value="Unassembled WGS sequence"/>
</dbReference>
<evidence type="ECO:0000313" key="2">
    <source>
        <dbReference type="Proteomes" id="UP000008694"/>
    </source>
</evidence>
<dbReference type="eggNOG" id="KOG1499">
    <property type="taxonomic scope" value="Eukaryota"/>
</dbReference>
<proteinExistence type="predicted"/>
<evidence type="ECO:0000313" key="1">
    <source>
        <dbReference type="EMBL" id="EFH63142.1"/>
    </source>
</evidence>
<name>D7KRF2_ARALL</name>
<dbReference type="AlphaFoldDB" id="D7KRF2"/>
<dbReference type="Gramene" id="scaffold_201085.1">
    <property type="protein sequence ID" value="scaffold_201085.1"/>
    <property type="gene ID" value="scaffold_201085.1"/>
</dbReference>
<sequence length="75" mass="8415">MKVLVCPRELELKYKKVPGLSSFGRAKGRSHAGAHDPRGGLANVLRVKATKPKLINIFKQLFRVFHLFLNSLSKT</sequence>